<name>A0A699YG67_HAELA</name>
<dbReference type="EMBL" id="BLLF01000210">
    <property type="protein sequence ID" value="GFH09107.1"/>
    <property type="molecule type" value="Genomic_DNA"/>
</dbReference>
<evidence type="ECO:0000313" key="2">
    <source>
        <dbReference type="EMBL" id="GFH09107.1"/>
    </source>
</evidence>
<evidence type="ECO:0000256" key="1">
    <source>
        <dbReference type="SAM" id="MobiDB-lite"/>
    </source>
</evidence>
<reference evidence="2 3" key="1">
    <citation type="submission" date="2020-02" db="EMBL/GenBank/DDBJ databases">
        <title>Draft genome sequence of Haematococcus lacustris strain NIES-144.</title>
        <authorList>
            <person name="Morimoto D."/>
            <person name="Nakagawa S."/>
            <person name="Yoshida T."/>
            <person name="Sawayama S."/>
        </authorList>
    </citation>
    <scope>NUCLEOTIDE SEQUENCE [LARGE SCALE GENOMIC DNA]</scope>
    <source>
        <strain evidence="2 3">NIES-144</strain>
    </source>
</reference>
<comment type="caution">
    <text evidence="2">The sequence shown here is derived from an EMBL/GenBank/DDBJ whole genome shotgun (WGS) entry which is preliminary data.</text>
</comment>
<protein>
    <submittedName>
        <fullName evidence="2">Uncharacterized protein</fullName>
    </submittedName>
</protein>
<keyword evidence="3" id="KW-1185">Reference proteome</keyword>
<dbReference type="Proteomes" id="UP000485058">
    <property type="component" value="Unassembled WGS sequence"/>
</dbReference>
<evidence type="ECO:0000313" key="3">
    <source>
        <dbReference type="Proteomes" id="UP000485058"/>
    </source>
</evidence>
<feature type="non-terminal residue" evidence="2">
    <location>
        <position position="1"/>
    </location>
</feature>
<organism evidence="2 3">
    <name type="scientific">Haematococcus lacustris</name>
    <name type="common">Green alga</name>
    <name type="synonym">Haematococcus pluvialis</name>
    <dbReference type="NCBI Taxonomy" id="44745"/>
    <lineage>
        <taxon>Eukaryota</taxon>
        <taxon>Viridiplantae</taxon>
        <taxon>Chlorophyta</taxon>
        <taxon>core chlorophytes</taxon>
        <taxon>Chlorophyceae</taxon>
        <taxon>CS clade</taxon>
        <taxon>Chlamydomonadales</taxon>
        <taxon>Haematococcaceae</taxon>
        <taxon>Haematococcus</taxon>
    </lineage>
</organism>
<feature type="compositionally biased region" description="Gly residues" evidence="1">
    <location>
        <begin position="81"/>
        <end position="90"/>
    </location>
</feature>
<proteinExistence type="predicted"/>
<dbReference type="AlphaFoldDB" id="A0A699YG67"/>
<gene>
    <name evidence="2" type="ORF">HaLaN_04194</name>
</gene>
<sequence>MPRPVMFLQHSGMGILEGAAAQASRTTGVLEDLRLATELRLAAAFATARAWLRTTFALPPAPSMIPAAASSQVAAKPQPGRQGGDQGVAA</sequence>
<feature type="non-terminal residue" evidence="2">
    <location>
        <position position="90"/>
    </location>
</feature>
<accession>A0A699YG67</accession>
<feature type="region of interest" description="Disordered" evidence="1">
    <location>
        <begin position="67"/>
        <end position="90"/>
    </location>
</feature>